<proteinExistence type="predicted"/>
<protein>
    <submittedName>
        <fullName evidence="2">Uncharacterized protein</fullName>
    </submittedName>
</protein>
<sequence length="195" mass="21514">MSYFIHRIRLVELCQEAVDTLPSIVLESQTTKYDMVLSLHAKFQKFFQQLPINFRPDAASIQQSQDICRDRPPEMLLLSQDLHPFGSNRAGATAIMMPKWASALPLLPRYSAGLPGGRHPRHRRLVRQKFAAGRRGNSAAETAATIRAEASMAVPGLAATDVSPRGSSRMSALENRINIEEGPAEFGSSRSLDSL</sequence>
<accession>A0ABR1PZJ7</accession>
<dbReference type="CDD" id="cd12148">
    <property type="entry name" value="fungal_TF_MHR"/>
    <property type="match status" value="1"/>
</dbReference>
<dbReference type="GeneID" id="92081552"/>
<dbReference type="EMBL" id="JAQQWE010000008">
    <property type="protein sequence ID" value="KAK7943155.1"/>
    <property type="molecule type" value="Genomic_DNA"/>
</dbReference>
<evidence type="ECO:0000313" key="2">
    <source>
        <dbReference type="EMBL" id="KAK7943155.1"/>
    </source>
</evidence>
<evidence type="ECO:0000313" key="3">
    <source>
        <dbReference type="Proteomes" id="UP001391051"/>
    </source>
</evidence>
<dbReference type="Proteomes" id="UP001391051">
    <property type="component" value="Unassembled WGS sequence"/>
</dbReference>
<keyword evidence="3" id="KW-1185">Reference proteome</keyword>
<evidence type="ECO:0000256" key="1">
    <source>
        <dbReference type="SAM" id="MobiDB-lite"/>
    </source>
</evidence>
<name>A0ABR1PZJ7_9PEZI</name>
<feature type="region of interest" description="Disordered" evidence="1">
    <location>
        <begin position="175"/>
        <end position="195"/>
    </location>
</feature>
<dbReference type="RefSeq" id="XP_066695186.1">
    <property type="nucleotide sequence ID" value="XM_066848490.1"/>
</dbReference>
<reference evidence="2 3" key="1">
    <citation type="submission" date="2023-01" db="EMBL/GenBank/DDBJ databases">
        <title>Analysis of 21 Apiospora genomes using comparative genomics revels a genus with tremendous synthesis potential of carbohydrate active enzymes and secondary metabolites.</title>
        <authorList>
            <person name="Sorensen T."/>
        </authorList>
    </citation>
    <scope>NUCLEOTIDE SEQUENCE [LARGE SCALE GENOMIC DNA]</scope>
    <source>
        <strain evidence="2 3">CBS 24483</strain>
    </source>
</reference>
<gene>
    <name evidence="2" type="ORF">PG986_012268</name>
</gene>
<comment type="caution">
    <text evidence="2">The sequence shown here is derived from an EMBL/GenBank/DDBJ whole genome shotgun (WGS) entry which is preliminary data.</text>
</comment>
<organism evidence="2 3">
    <name type="scientific">Apiospora aurea</name>
    <dbReference type="NCBI Taxonomy" id="335848"/>
    <lineage>
        <taxon>Eukaryota</taxon>
        <taxon>Fungi</taxon>
        <taxon>Dikarya</taxon>
        <taxon>Ascomycota</taxon>
        <taxon>Pezizomycotina</taxon>
        <taxon>Sordariomycetes</taxon>
        <taxon>Xylariomycetidae</taxon>
        <taxon>Amphisphaeriales</taxon>
        <taxon>Apiosporaceae</taxon>
        <taxon>Apiospora</taxon>
    </lineage>
</organism>